<evidence type="ECO:0000313" key="2">
    <source>
        <dbReference type="EMBL" id="PON32437.1"/>
    </source>
</evidence>
<proteinExistence type="predicted"/>
<organism evidence="2 3">
    <name type="scientific">Parasponia andersonii</name>
    <name type="common">Sponia andersonii</name>
    <dbReference type="NCBI Taxonomy" id="3476"/>
    <lineage>
        <taxon>Eukaryota</taxon>
        <taxon>Viridiplantae</taxon>
        <taxon>Streptophyta</taxon>
        <taxon>Embryophyta</taxon>
        <taxon>Tracheophyta</taxon>
        <taxon>Spermatophyta</taxon>
        <taxon>Magnoliopsida</taxon>
        <taxon>eudicotyledons</taxon>
        <taxon>Gunneridae</taxon>
        <taxon>Pentapetalae</taxon>
        <taxon>rosids</taxon>
        <taxon>fabids</taxon>
        <taxon>Rosales</taxon>
        <taxon>Cannabaceae</taxon>
        <taxon>Parasponia</taxon>
    </lineage>
</organism>
<feature type="compositionally biased region" description="Basic and acidic residues" evidence="1">
    <location>
        <begin position="174"/>
        <end position="192"/>
    </location>
</feature>
<protein>
    <submittedName>
        <fullName evidence="2">Uncharacterized protein</fullName>
    </submittedName>
</protein>
<feature type="compositionally biased region" description="Basic and acidic residues" evidence="1">
    <location>
        <begin position="131"/>
        <end position="167"/>
    </location>
</feature>
<sequence length="233" mass="25301">MTKIPLKVFRQGGLINILMVVGFADEVDNGLDHKTKEYDLEEEQEAEDSHPNPYSQTPCPTEHDKILKQQLNPRESDSEHHEAAHGDPRLPLDQIPALLQGLDPVNLFQDRNHRGQMPDYADVNESNKVSDQAHDNEHDPDGAEPKQYDPQDHQSDGQDIVDQHDGEAPDEGDHEPLPDPGDDAHDLLERDGLGGVGGGDGVDDGGGGEEEEDEGEGEVGGLEQPEGGPLGGD</sequence>
<feature type="region of interest" description="Disordered" evidence="1">
    <location>
        <begin position="127"/>
        <end position="233"/>
    </location>
</feature>
<evidence type="ECO:0000313" key="3">
    <source>
        <dbReference type="Proteomes" id="UP000237105"/>
    </source>
</evidence>
<feature type="region of interest" description="Disordered" evidence="1">
    <location>
        <begin position="36"/>
        <end position="91"/>
    </location>
</feature>
<reference evidence="3" key="1">
    <citation type="submission" date="2016-06" db="EMBL/GenBank/DDBJ databases">
        <title>Parallel loss of symbiosis genes in relatives of nitrogen-fixing non-legume Parasponia.</title>
        <authorList>
            <person name="Van Velzen R."/>
            <person name="Holmer R."/>
            <person name="Bu F."/>
            <person name="Rutten L."/>
            <person name="Van Zeijl A."/>
            <person name="Liu W."/>
            <person name="Santuari L."/>
            <person name="Cao Q."/>
            <person name="Sharma T."/>
            <person name="Shen D."/>
            <person name="Roswanjaya Y."/>
            <person name="Wardhani T."/>
            <person name="Kalhor M.S."/>
            <person name="Jansen J."/>
            <person name="Van den Hoogen J."/>
            <person name="Gungor B."/>
            <person name="Hartog M."/>
            <person name="Hontelez J."/>
            <person name="Verver J."/>
            <person name="Yang W.-C."/>
            <person name="Schijlen E."/>
            <person name="Repin R."/>
            <person name="Schilthuizen M."/>
            <person name="Schranz E."/>
            <person name="Heidstra R."/>
            <person name="Miyata K."/>
            <person name="Fedorova E."/>
            <person name="Kohlen W."/>
            <person name="Bisseling T."/>
            <person name="Smit S."/>
            <person name="Geurts R."/>
        </authorList>
    </citation>
    <scope>NUCLEOTIDE SEQUENCE [LARGE SCALE GENOMIC DNA]</scope>
    <source>
        <strain evidence="3">cv. WU1-14</strain>
    </source>
</reference>
<name>A0A2P5A7C8_PARAD</name>
<feature type="compositionally biased region" description="Acidic residues" evidence="1">
    <location>
        <begin position="201"/>
        <end position="217"/>
    </location>
</feature>
<dbReference type="AlphaFoldDB" id="A0A2P5A7C8"/>
<dbReference type="EMBL" id="JXTB01000818">
    <property type="protein sequence ID" value="PON32437.1"/>
    <property type="molecule type" value="Genomic_DNA"/>
</dbReference>
<comment type="caution">
    <text evidence="2">The sequence shown here is derived from an EMBL/GenBank/DDBJ whole genome shotgun (WGS) entry which is preliminary data.</text>
</comment>
<feature type="compositionally biased region" description="Basic and acidic residues" evidence="1">
    <location>
        <begin position="74"/>
        <end position="90"/>
    </location>
</feature>
<gene>
    <name evidence="2" type="ORF">PanWU01x14_361420</name>
</gene>
<accession>A0A2P5A7C8</accession>
<dbReference type="Proteomes" id="UP000237105">
    <property type="component" value="Unassembled WGS sequence"/>
</dbReference>
<keyword evidence="3" id="KW-1185">Reference proteome</keyword>
<evidence type="ECO:0000256" key="1">
    <source>
        <dbReference type="SAM" id="MobiDB-lite"/>
    </source>
</evidence>
<dbReference type="OrthoDB" id="1914643at2759"/>